<dbReference type="PANTHER" id="PTHR15153">
    <property type="entry name" value="TUMOR NECROSIS FACTOR LIGAND SUPERFAMILY MEMBER 9"/>
    <property type="match status" value="1"/>
</dbReference>
<dbReference type="GO" id="GO:0005164">
    <property type="term" value="F:tumor necrosis factor receptor binding"/>
    <property type="evidence" value="ECO:0007669"/>
    <property type="project" value="InterPro"/>
</dbReference>
<sequence>MAVGSLCALYFVWEKPSLGYQITGIKDSQKSSAHLVAKNVLLQNTTMEWNPKGVGDMLVGTGFKEAPEELKVTRSGLYYIYSQMKLRCVDIDECKKTGSVSVTVLINGNKDEPLLELNIQISESSKNVIPTSFSGRLKYLSSGDRLSSHLWTDQEHEDWHLDAKENNFLGLFWVSDISGMGLSH</sequence>
<dbReference type="InterPro" id="IPR008983">
    <property type="entry name" value="Tumour_necrosis_fac-like_dom"/>
</dbReference>
<name>A0AAD1VXQ3_PELCU</name>
<dbReference type="Gene3D" id="2.60.120.40">
    <property type="match status" value="1"/>
</dbReference>
<gene>
    <name evidence="3" type="ORF">PECUL_23A014410</name>
</gene>
<dbReference type="GO" id="GO:0045585">
    <property type="term" value="P:positive regulation of cytotoxic T cell differentiation"/>
    <property type="evidence" value="ECO:0007669"/>
    <property type="project" value="TreeGrafter"/>
</dbReference>
<dbReference type="SMART" id="SM00207">
    <property type="entry name" value="TNF"/>
    <property type="match status" value="1"/>
</dbReference>
<evidence type="ECO:0000313" key="3">
    <source>
        <dbReference type="EMBL" id="CAH2272777.1"/>
    </source>
</evidence>
<dbReference type="EMBL" id="OW240914">
    <property type="protein sequence ID" value="CAH2272777.1"/>
    <property type="molecule type" value="Genomic_DNA"/>
</dbReference>
<dbReference type="SUPFAM" id="SSF49842">
    <property type="entry name" value="TNF-like"/>
    <property type="match status" value="1"/>
</dbReference>
<organism evidence="3 4">
    <name type="scientific">Pelobates cultripes</name>
    <name type="common">Western spadefoot toad</name>
    <dbReference type="NCBI Taxonomy" id="61616"/>
    <lineage>
        <taxon>Eukaryota</taxon>
        <taxon>Metazoa</taxon>
        <taxon>Chordata</taxon>
        <taxon>Craniata</taxon>
        <taxon>Vertebrata</taxon>
        <taxon>Euteleostomi</taxon>
        <taxon>Amphibia</taxon>
        <taxon>Batrachia</taxon>
        <taxon>Anura</taxon>
        <taxon>Pelobatoidea</taxon>
        <taxon>Pelobatidae</taxon>
        <taxon>Pelobates</taxon>
    </lineage>
</organism>
<evidence type="ECO:0000313" key="4">
    <source>
        <dbReference type="Proteomes" id="UP001295444"/>
    </source>
</evidence>
<dbReference type="PROSITE" id="PS50049">
    <property type="entry name" value="THD_2"/>
    <property type="match status" value="1"/>
</dbReference>
<comment type="similarity">
    <text evidence="1">Belongs to the tumor necrosis factor family.</text>
</comment>
<dbReference type="AlphaFoldDB" id="A0AAD1VXQ3"/>
<accession>A0AAD1VXQ3</accession>
<dbReference type="Pfam" id="PF00229">
    <property type="entry name" value="TNF"/>
    <property type="match status" value="1"/>
</dbReference>
<dbReference type="Proteomes" id="UP001295444">
    <property type="component" value="Chromosome 03"/>
</dbReference>
<dbReference type="GO" id="GO:0006955">
    <property type="term" value="P:immune response"/>
    <property type="evidence" value="ECO:0007669"/>
    <property type="project" value="InterPro"/>
</dbReference>
<dbReference type="InterPro" id="IPR042373">
    <property type="entry name" value="TNFSF9"/>
</dbReference>
<feature type="domain" description="THD" evidence="2">
    <location>
        <begin position="31"/>
        <end position="174"/>
    </location>
</feature>
<evidence type="ECO:0000256" key="1">
    <source>
        <dbReference type="ARBA" id="ARBA00008670"/>
    </source>
</evidence>
<dbReference type="InterPro" id="IPR006052">
    <property type="entry name" value="TNF_dom"/>
</dbReference>
<dbReference type="GO" id="GO:0005886">
    <property type="term" value="C:plasma membrane"/>
    <property type="evidence" value="ECO:0007669"/>
    <property type="project" value="TreeGrafter"/>
</dbReference>
<keyword evidence="4" id="KW-1185">Reference proteome</keyword>
<dbReference type="InterPro" id="IPR021184">
    <property type="entry name" value="TNF_CS"/>
</dbReference>
<proteinExistence type="inferred from homology"/>
<reference evidence="3" key="1">
    <citation type="submission" date="2022-03" db="EMBL/GenBank/DDBJ databases">
        <authorList>
            <person name="Alioto T."/>
            <person name="Alioto T."/>
            <person name="Gomez Garrido J."/>
        </authorList>
    </citation>
    <scope>NUCLEOTIDE SEQUENCE</scope>
</reference>
<dbReference type="PANTHER" id="PTHR15153:SF0">
    <property type="entry name" value="TUMOR NECROSIS FACTOR LIGAND SUPERFAMILY MEMBER 9"/>
    <property type="match status" value="1"/>
</dbReference>
<protein>
    <submittedName>
        <fullName evidence="3">Tumor necrosis factor ligand superfamily member 9</fullName>
    </submittedName>
</protein>
<dbReference type="GO" id="GO:0042104">
    <property type="term" value="P:positive regulation of activated T cell proliferation"/>
    <property type="evidence" value="ECO:0007669"/>
    <property type="project" value="TreeGrafter"/>
</dbReference>
<dbReference type="PROSITE" id="PS00251">
    <property type="entry name" value="THD_1"/>
    <property type="match status" value="1"/>
</dbReference>
<evidence type="ECO:0000259" key="2">
    <source>
        <dbReference type="PROSITE" id="PS50049"/>
    </source>
</evidence>